<keyword evidence="5" id="KW-0949">S-adenosyl-L-methionine</keyword>
<accession>A0A232M6H5</accession>
<feature type="region of interest" description="Disordered" evidence="9">
    <location>
        <begin position="311"/>
        <end position="379"/>
    </location>
</feature>
<reference evidence="11 12" key="1">
    <citation type="journal article" date="2015" name="Environ. Microbiol.">
        <title>Metagenome sequence of Elaphomyces granulatus from sporocarp tissue reveals Ascomycota ectomycorrhizal fingerprints of genome expansion and a Proteobacteria-rich microbiome.</title>
        <authorList>
            <person name="Quandt C.A."/>
            <person name="Kohler A."/>
            <person name="Hesse C.N."/>
            <person name="Sharpton T.J."/>
            <person name="Martin F."/>
            <person name="Spatafora J.W."/>
        </authorList>
    </citation>
    <scope>NUCLEOTIDE SEQUENCE [LARGE SCALE GENOMIC DNA]</scope>
    <source>
        <strain evidence="11 12">OSC145934</strain>
    </source>
</reference>
<evidence type="ECO:0000256" key="4">
    <source>
        <dbReference type="ARBA" id="ARBA00022679"/>
    </source>
</evidence>
<feature type="domain" description="tRNA wybutosine-synthesizing protein" evidence="10">
    <location>
        <begin position="9"/>
        <end position="300"/>
    </location>
</feature>
<evidence type="ECO:0000256" key="6">
    <source>
        <dbReference type="ARBA" id="ARBA00022694"/>
    </source>
</evidence>
<dbReference type="Gene3D" id="3.30.1960.10">
    <property type="entry name" value="tRNA wybutosine-synthesizing-like"/>
    <property type="match status" value="1"/>
</dbReference>
<protein>
    <recommendedName>
        <fullName evidence="2">tRNA(Phe) 7-[(3-amino-3-carboxypropyl)-4-demethylwyosine(37)-N(4)]-methyltransferase</fullName>
        <ecNumber evidence="2">2.1.1.282</ecNumber>
    </recommendedName>
    <alternativeName>
        <fullName evidence="7">tRNA(Phe) 7-((3-amino-3-carboxypropyl)-4-demethylwyosine(37)-N(4))-methyltransferase</fullName>
    </alternativeName>
</protein>
<sequence>MIPAAFEARKRKILADLSVPDAEYTDLSPKGFVDEGIRDLIHDINALDGLVTTSSCAGRISVFLEGRRKTDKSRGSQRVVSCATTEVSAGEAANRIDDASLANGAAQLPRSKKFASSGGKGAGGCWLYVSHDPVSLDGGKNATSFHELFGVSPGLRRPLETEKHGMRLVRFQFEPMILHIMAATLEHARPVLAAASSAGFRESGLQSLRCLDAAGGHHHQGADASPIVAVRSSGLFLESIIGYTCCPDDDEDDDSIAHDPVSPTAIHCLVTEEYLRLLVSIANERFTTNSERIGRFRTHLLSSFADISPGGTTATTLTTTDAPAKSNGRGIKKTKASNWRQRRELKRDERLLLQEQRKSQHEEEIRRPNLEDEDGDDDIDGLIGDLISL</sequence>
<comment type="similarity">
    <text evidence="1">Belongs to the TYW3 family.</text>
</comment>
<dbReference type="EC" id="2.1.1.282" evidence="2"/>
<organism evidence="11 12">
    <name type="scientific">Elaphomyces granulatus</name>
    <dbReference type="NCBI Taxonomy" id="519963"/>
    <lineage>
        <taxon>Eukaryota</taxon>
        <taxon>Fungi</taxon>
        <taxon>Dikarya</taxon>
        <taxon>Ascomycota</taxon>
        <taxon>Pezizomycotina</taxon>
        <taxon>Eurotiomycetes</taxon>
        <taxon>Eurotiomycetidae</taxon>
        <taxon>Eurotiales</taxon>
        <taxon>Elaphomycetaceae</taxon>
        <taxon>Elaphomyces</taxon>
    </lineage>
</organism>
<evidence type="ECO:0000259" key="10">
    <source>
        <dbReference type="Pfam" id="PF02676"/>
    </source>
</evidence>
<keyword evidence="12" id="KW-1185">Reference proteome</keyword>
<dbReference type="AlphaFoldDB" id="A0A232M6H5"/>
<keyword evidence="6" id="KW-0819">tRNA processing</keyword>
<name>A0A232M6H5_9EURO</name>
<dbReference type="PANTHER" id="PTHR48418:SF1">
    <property type="entry name" value="TRNA WYBUTOSINE-SYNTHESIZING PROTEIN 3"/>
    <property type="match status" value="1"/>
</dbReference>
<evidence type="ECO:0000313" key="11">
    <source>
        <dbReference type="EMBL" id="OXV11986.1"/>
    </source>
</evidence>
<evidence type="ECO:0000256" key="5">
    <source>
        <dbReference type="ARBA" id="ARBA00022691"/>
    </source>
</evidence>
<dbReference type="EMBL" id="NPHW01002196">
    <property type="protein sequence ID" value="OXV11986.1"/>
    <property type="molecule type" value="Genomic_DNA"/>
</dbReference>
<dbReference type="GO" id="GO:0008033">
    <property type="term" value="P:tRNA processing"/>
    <property type="evidence" value="ECO:0007669"/>
    <property type="project" value="UniProtKB-KW"/>
</dbReference>
<evidence type="ECO:0000256" key="9">
    <source>
        <dbReference type="SAM" id="MobiDB-lite"/>
    </source>
</evidence>
<dbReference type="InterPro" id="IPR003827">
    <property type="entry name" value="tRNA_yW-synthesising"/>
</dbReference>
<keyword evidence="3" id="KW-0489">Methyltransferase</keyword>
<evidence type="ECO:0000256" key="1">
    <source>
        <dbReference type="ARBA" id="ARBA00008569"/>
    </source>
</evidence>
<keyword evidence="4" id="KW-0808">Transferase</keyword>
<dbReference type="SUPFAM" id="SSF111278">
    <property type="entry name" value="SSo0622-like"/>
    <property type="match status" value="1"/>
</dbReference>
<dbReference type="InterPro" id="IPR036602">
    <property type="entry name" value="tRNA_yW-synthesising-like_sf"/>
</dbReference>
<dbReference type="GO" id="GO:0008168">
    <property type="term" value="F:methyltransferase activity"/>
    <property type="evidence" value="ECO:0007669"/>
    <property type="project" value="UniProtKB-KW"/>
</dbReference>
<evidence type="ECO:0000256" key="2">
    <source>
        <dbReference type="ARBA" id="ARBA00012750"/>
    </source>
</evidence>
<evidence type="ECO:0000256" key="8">
    <source>
        <dbReference type="ARBA" id="ARBA00049202"/>
    </source>
</evidence>
<feature type="compositionally biased region" description="Basic and acidic residues" evidence="9">
    <location>
        <begin position="341"/>
        <end position="370"/>
    </location>
</feature>
<evidence type="ECO:0000256" key="3">
    <source>
        <dbReference type="ARBA" id="ARBA00022603"/>
    </source>
</evidence>
<dbReference type="Pfam" id="PF02676">
    <property type="entry name" value="TYW3"/>
    <property type="match status" value="1"/>
</dbReference>
<comment type="catalytic activity">
    <reaction evidence="8">
        <text>4-demethyl-7-[(3S)-3-amino-3-carboxypropyl]wyosine(37) in tRNA(Phe) + S-adenosyl-L-methionine = 7-[(3S)-3-amino-3-carboxypropyl]wyosine(37) in tRNA(Phe) + S-adenosyl-L-homocysteine + H(+)</text>
        <dbReference type="Rhea" id="RHEA:36635"/>
        <dbReference type="Rhea" id="RHEA-COMP:10378"/>
        <dbReference type="Rhea" id="RHEA-COMP:10379"/>
        <dbReference type="ChEBI" id="CHEBI:15378"/>
        <dbReference type="ChEBI" id="CHEBI:57856"/>
        <dbReference type="ChEBI" id="CHEBI:59789"/>
        <dbReference type="ChEBI" id="CHEBI:73543"/>
        <dbReference type="ChEBI" id="CHEBI:73550"/>
        <dbReference type="EC" id="2.1.1.282"/>
    </reaction>
</comment>
<dbReference type="Proteomes" id="UP000243515">
    <property type="component" value="Unassembled WGS sequence"/>
</dbReference>
<gene>
    <name evidence="11" type="ORF">Egran_00250</name>
</gene>
<evidence type="ECO:0000313" key="12">
    <source>
        <dbReference type="Proteomes" id="UP000243515"/>
    </source>
</evidence>
<evidence type="ECO:0000256" key="7">
    <source>
        <dbReference type="ARBA" id="ARBA00030554"/>
    </source>
</evidence>
<dbReference type="GO" id="GO:0032259">
    <property type="term" value="P:methylation"/>
    <property type="evidence" value="ECO:0007669"/>
    <property type="project" value="UniProtKB-KW"/>
</dbReference>
<comment type="caution">
    <text evidence="11">The sequence shown here is derived from an EMBL/GenBank/DDBJ whole genome shotgun (WGS) entry which is preliminary data.</text>
</comment>
<proteinExistence type="inferred from homology"/>
<dbReference type="OrthoDB" id="263283at2759"/>
<dbReference type="PANTHER" id="PTHR48418">
    <property type="entry name" value="TRNA WYBUTOSINE-SYNTHESIZING PROTEIN 3"/>
    <property type="match status" value="1"/>
</dbReference>